<dbReference type="InterPro" id="IPR029068">
    <property type="entry name" value="Glyas_Bleomycin-R_OHBP_Dase"/>
</dbReference>
<dbReference type="Gene3D" id="3.10.180.10">
    <property type="entry name" value="2,3-Dihydroxybiphenyl 1,2-Dioxygenase, domain 1"/>
    <property type="match status" value="1"/>
</dbReference>
<organism evidence="1 2">
    <name type="scientific">Rhizobium leguminosarum bv. trifolii (strain WSM1325)</name>
    <dbReference type="NCBI Taxonomy" id="395491"/>
    <lineage>
        <taxon>Bacteria</taxon>
        <taxon>Pseudomonadati</taxon>
        <taxon>Pseudomonadota</taxon>
        <taxon>Alphaproteobacteria</taxon>
        <taxon>Hyphomicrobiales</taxon>
        <taxon>Rhizobiaceae</taxon>
        <taxon>Rhizobium/Agrobacterium group</taxon>
        <taxon>Rhizobium</taxon>
    </lineage>
</organism>
<dbReference type="SUPFAM" id="SSF54593">
    <property type="entry name" value="Glyoxalase/Bleomycin resistance protein/Dihydroxybiphenyl dioxygenase"/>
    <property type="match status" value="1"/>
</dbReference>
<dbReference type="KEGG" id="rlg:Rleg_2541"/>
<evidence type="ECO:0000313" key="2">
    <source>
        <dbReference type="Proteomes" id="UP000002256"/>
    </source>
</evidence>
<protein>
    <recommendedName>
        <fullName evidence="3">Lactoylglutathione lyase</fullName>
    </recommendedName>
</protein>
<proteinExistence type="predicted"/>
<name>C6B2W4_RHILS</name>
<dbReference type="Proteomes" id="UP000002256">
    <property type="component" value="Chromosome"/>
</dbReference>
<reference evidence="1 2" key="1">
    <citation type="journal article" date="2010" name="Stand. Genomic Sci.">
        <title>Complete genome sequence of Rhizobium leguminosarum bv. trifolii strain WSM1325, an effective microsymbiont of annual Mediterranean clovers.</title>
        <authorList>
            <person name="Reeve W."/>
            <person name="O'Hara G."/>
            <person name="Chain P."/>
            <person name="Ardley J."/>
            <person name="Brau L."/>
            <person name="Nandesena K."/>
            <person name="Tiwari R."/>
            <person name="Copeland A."/>
            <person name="Nolan M."/>
            <person name="Han C."/>
            <person name="Brettin T."/>
            <person name="Land M."/>
            <person name="Ovchinikova G."/>
            <person name="Ivanova N."/>
            <person name="Mavromatis K."/>
            <person name="Markowitz V."/>
            <person name="Kyrpides N."/>
            <person name="Melino V."/>
            <person name="Denton M."/>
            <person name="Yates R."/>
            <person name="Howieson J."/>
        </authorList>
    </citation>
    <scope>NUCLEOTIDE SEQUENCE [LARGE SCALE GENOMIC DNA]</scope>
    <source>
        <strain evidence="1 2">WSM1325</strain>
    </source>
</reference>
<evidence type="ECO:0008006" key="3">
    <source>
        <dbReference type="Google" id="ProtNLM"/>
    </source>
</evidence>
<dbReference type="PANTHER" id="PTHR35006">
    <property type="entry name" value="GLYOXALASE FAMILY PROTEIN (AFU_ORTHOLOGUE AFUA_5G14830)"/>
    <property type="match status" value="1"/>
</dbReference>
<gene>
    <name evidence="1" type="ordered locus">Rleg_2541</name>
</gene>
<accession>C6B2W4</accession>
<evidence type="ECO:0000313" key="1">
    <source>
        <dbReference type="EMBL" id="ACS56812.1"/>
    </source>
</evidence>
<dbReference type="AlphaFoldDB" id="C6B2W4"/>
<dbReference type="HOGENOM" id="CLU_046006_6_0_5"/>
<sequence>MRVYATVGAIDSVKSNGFYDATLATIGWSKHGEFPGWSAYSEGGKGDGFVLWVCTPFNGEPASAGNGSMVGFMAKSHAEVNAFYDAALTNGGTDDGAPGLRPHYGPNWYSAYVRDRPETRLLSSTTAEASSIAATRHLGDFPISRRI</sequence>
<dbReference type="EMBL" id="CP001622">
    <property type="protein sequence ID" value="ACS56812.1"/>
    <property type="molecule type" value="Genomic_DNA"/>
</dbReference>
<dbReference type="PANTHER" id="PTHR35006:SF1">
    <property type="entry name" value="BLL2941 PROTEIN"/>
    <property type="match status" value="1"/>
</dbReference>
<dbReference type="CDD" id="cd07262">
    <property type="entry name" value="VOC_like"/>
    <property type="match status" value="1"/>
</dbReference>